<dbReference type="Gene3D" id="2.60.40.150">
    <property type="entry name" value="C2 domain"/>
    <property type="match status" value="1"/>
</dbReference>
<dbReference type="Pfam" id="PF00168">
    <property type="entry name" value="C2"/>
    <property type="match status" value="1"/>
</dbReference>
<dbReference type="SUPFAM" id="SSF49562">
    <property type="entry name" value="C2 domain (Calcium/lipid-binding domain, CaLB)"/>
    <property type="match status" value="1"/>
</dbReference>
<dbReference type="EMBL" id="JBBBZM010000089">
    <property type="protein sequence ID" value="KAL0634646.1"/>
    <property type="molecule type" value="Genomic_DNA"/>
</dbReference>
<proteinExistence type="predicted"/>
<feature type="compositionally biased region" description="Polar residues" evidence="1">
    <location>
        <begin position="450"/>
        <end position="462"/>
    </location>
</feature>
<evidence type="ECO:0000259" key="2">
    <source>
        <dbReference type="PROSITE" id="PS50004"/>
    </source>
</evidence>
<feature type="compositionally biased region" description="Basic and acidic residues" evidence="1">
    <location>
        <begin position="843"/>
        <end position="865"/>
    </location>
</feature>
<name>A0ABR3GGI5_9PEZI</name>
<evidence type="ECO:0000313" key="3">
    <source>
        <dbReference type="EMBL" id="KAL0634646.1"/>
    </source>
</evidence>
<organism evidence="3 4">
    <name type="scientific">Discina gigas</name>
    <dbReference type="NCBI Taxonomy" id="1032678"/>
    <lineage>
        <taxon>Eukaryota</taxon>
        <taxon>Fungi</taxon>
        <taxon>Dikarya</taxon>
        <taxon>Ascomycota</taxon>
        <taxon>Pezizomycotina</taxon>
        <taxon>Pezizomycetes</taxon>
        <taxon>Pezizales</taxon>
        <taxon>Discinaceae</taxon>
        <taxon>Discina</taxon>
    </lineage>
</organism>
<feature type="compositionally biased region" description="Basic and acidic residues" evidence="1">
    <location>
        <begin position="409"/>
        <end position="418"/>
    </location>
</feature>
<feature type="region of interest" description="Disordered" evidence="1">
    <location>
        <begin position="931"/>
        <end position="950"/>
    </location>
</feature>
<comment type="caution">
    <text evidence="3">The sequence shown here is derived from an EMBL/GenBank/DDBJ whole genome shotgun (WGS) entry which is preliminary data.</text>
</comment>
<evidence type="ECO:0000256" key="1">
    <source>
        <dbReference type="SAM" id="MobiDB-lite"/>
    </source>
</evidence>
<keyword evidence="4" id="KW-1185">Reference proteome</keyword>
<dbReference type="PANTHER" id="PTHR47052:SF3">
    <property type="entry name" value="INGRESSION PROTEIN 1"/>
    <property type="match status" value="1"/>
</dbReference>
<feature type="compositionally biased region" description="Basic and acidic residues" evidence="1">
    <location>
        <begin position="296"/>
        <end position="308"/>
    </location>
</feature>
<dbReference type="Proteomes" id="UP001447188">
    <property type="component" value="Unassembled WGS sequence"/>
</dbReference>
<feature type="compositionally biased region" description="Basic and acidic residues" evidence="1">
    <location>
        <begin position="154"/>
        <end position="179"/>
    </location>
</feature>
<protein>
    <recommendedName>
        <fullName evidence="2">C2 domain-containing protein</fullName>
    </recommendedName>
</protein>
<reference evidence="3 4" key="1">
    <citation type="submission" date="2024-02" db="EMBL/GenBank/DDBJ databases">
        <title>Discinaceae phylogenomics.</title>
        <authorList>
            <person name="Dirks A.C."/>
            <person name="James T.Y."/>
        </authorList>
    </citation>
    <scope>NUCLEOTIDE SEQUENCE [LARGE SCALE GENOMIC DNA]</scope>
    <source>
        <strain evidence="3 4">ACD0624</strain>
    </source>
</reference>
<feature type="region of interest" description="Disordered" evidence="1">
    <location>
        <begin position="373"/>
        <end position="551"/>
    </location>
</feature>
<feature type="compositionally biased region" description="Polar residues" evidence="1">
    <location>
        <begin position="334"/>
        <end position="343"/>
    </location>
</feature>
<sequence>MVRAGIKEAHPAGIWSDLSIDGPVIGTLIVVLDKAKNLPNRKKIGKQDPYAVARLGKEGKRTDTDVRGGQTPRWDKELRFPVRNSPDYRTLKITVFNDDKKTDLIGECSLRLDRILVAGGGTDDGWRGLKCKDKYAGEILVELTFWDMRPTPDQMKKGEETLVHKEKEREERKERDTPRKVGGAREMGIREKATKRRPLPSDPSHSREDLNQPSLEPVRAARKPRHPHQLPPQIHQSHHSYPEPPRPQRESRGSSSRPISIPNSRRIAVTPTGVNPGNSIYDPYGQDNYIGGEQFGRYDEPEDRDPHGQFEPPPPPLPPAHSRSYHPDGRHHSSTNIATQLVLPSQRRSDQLQRQNSQLRHYQSVPDWQFYQQQHAIEQRGESQRDIYDPRGLEQYGSSYPGPQNNFLPHEEYDDRPSTKVRSSRHSNLSKQASYDGGMRHEDETPGLSYGSTPSNSLASLRNNDHDAPPPPPHHARKPASVRMEEPNWPNSQQHRQFQDQHFGLPSYDDLHSHGNSPNEFSLEARAPSRGMDMSPTRNGVPLPPSLVPGIDPAVAEQMSERIEEERRLSFNGAANLPSQLQIEAGPQSQSRQMQHIPNRNYHRPQVEEVQDVAHYQPQLLPEDQAVDRSVKKKQRSAPMVKPTPIHGDRDESVKTSINKRNSMMAVPERKPLPAPEPKPLEGFPFSPDSFNVINPGPAVEAEAKKPKKMLVPGSNRVLDASDILPPESFAPEPELKKRATPVPENHRKQRLSTRSMSPLPPKKAERLALPAPPPPVPKRESRESKTVMIEAPREKGVGKLQRRLRNSLSMAIMPSKTSGPERGSNRNRHSIGPGAMVMYNPENERQRQKDNERADRERAERDSRALVPANGHENYGYKQQSSSRYSGMEIASYAPTSGRSAPPIPAKIPLHEGQLSREDYLLSQEMSLINIGPSNGGGGGGGRTRRGGY</sequence>
<feature type="compositionally biased region" description="Basic and acidic residues" evidence="1">
    <location>
        <begin position="778"/>
        <end position="798"/>
    </location>
</feature>
<feature type="region of interest" description="Disordered" evidence="1">
    <location>
        <begin position="620"/>
        <end position="690"/>
    </location>
</feature>
<evidence type="ECO:0000313" key="4">
    <source>
        <dbReference type="Proteomes" id="UP001447188"/>
    </source>
</evidence>
<feature type="region of interest" description="Disordered" evidence="1">
    <location>
        <begin position="718"/>
        <end position="885"/>
    </location>
</feature>
<gene>
    <name evidence="3" type="ORF">Q9L58_006441</name>
</gene>
<dbReference type="PROSITE" id="PS50004">
    <property type="entry name" value="C2"/>
    <property type="match status" value="1"/>
</dbReference>
<feature type="compositionally biased region" description="Polar residues" evidence="1">
    <location>
        <begin position="396"/>
        <end position="407"/>
    </location>
</feature>
<dbReference type="InterPro" id="IPR052981">
    <property type="entry name" value="Ingression_C2_domain"/>
</dbReference>
<feature type="compositionally biased region" description="Low complexity" evidence="1">
    <location>
        <begin position="253"/>
        <end position="267"/>
    </location>
</feature>
<accession>A0ABR3GGI5</accession>
<dbReference type="InterPro" id="IPR000008">
    <property type="entry name" value="C2_dom"/>
</dbReference>
<dbReference type="PANTHER" id="PTHR47052">
    <property type="entry name" value="CONSERVED SERINE PROLINE-RICH PROTEIN (AFU_ORTHOLOGUE AFUA_2G01790)"/>
    <property type="match status" value="1"/>
</dbReference>
<dbReference type="InterPro" id="IPR035892">
    <property type="entry name" value="C2_domain_sf"/>
</dbReference>
<feature type="domain" description="C2" evidence="2">
    <location>
        <begin position="6"/>
        <end position="127"/>
    </location>
</feature>
<feature type="compositionally biased region" description="Basic and acidic residues" evidence="1">
    <location>
        <begin position="377"/>
        <end position="392"/>
    </location>
</feature>
<feature type="region of interest" description="Disordered" evidence="1">
    <location>
        <begin position="150"/>
        <end position="360"/>
    </location>
</feature>
<dbReference type="SMART" id="SM00239">
    <property type="entry name" value="C2"/>
    <property type="match status" value="1"/>
</dbReference>